<comment type="subcellular location">
    <subcellularLocation>
        <location evidence="7">Cytoplasm</location>
    </subcellularLocation>
</comment>
<dbReference type="NCBIfam" id="TIGR00755">
    <property type="entry name" value="ksgA"/>
    <property type="match status" value="1"/>
</dbReference>
<keyword evidence="1 7" id="KW-0963">Cytoplasm</keyword>
<feature type="binding site" evidence="7 8">
    <location>
        <position position="71"/>
    </location>
    <ligand>
        <name>S-adenosyl-L-methionine</name>
        <dbReference type="ChEBI" id="CHEBI:59789"/>
    </ligand>
</feature>
<feature type="binding site" evidence="7 8">
    <location>
        <position position="21"/>
    </location>
    <ligand>
        <name>S-adenosyl-L-methionine</name>
        <dbReference type="ChEBI" id="CHEBI:59789"/>
    </ligand>
</feature>
<feature type="binding site" evidence="7 8">
    <location>
        <position position="97"/>
    </location>
    <ligand>
        <name>S-adenosyl-L-methionine</name>
        <dbReference type="ChEBI" id="CHEBI:59789"/>
    </ligand>
</feature>
<gene>
    <name evidence="7" type="primary">rsmA</name>
    <name evidence="7" type="synonym">ksgA</name>
    <name evidence="10" type="ORF">UBAL3_60500033</name>
</gene>
<dbReference type="InterPro" id="IPR029063">
    <property type="entry name" value="SAM-dependent_MTases_sf"/>
</dbReference>
<name>C6HUK4_9BACT</name>
<keyword evidence="5 7" id="KW-0949">S-adenosyl-L-methionine</keyword>
<evidence type="ECO:0000313" key="10">
    <source>
        <dbReference type="EMBL" id="EES53737.1"/>
    </source>
</evidence>
<dbReference type="EMBL" id="GG693856">
    <property type="protein sequence ID" value="EES53737.1"/>
    <property type="molecule type" value="Genomic_DNA"/>
</dbReference>
<dbReference type="Gene3D" id="1.10.8.100">
    <property type="entry name" value="Ribosomal RNA adenine dimethylase-like, domain 2"/>
    <property type="match status" value="1"/>
</dbReference>
<evidence type="ECO:0000256" key="2">
    <source>
        <dbReference type="ARBA" id="ARBA00022552"/>
    </source>
</evidence>
<evidence type="ECO:0000256" key="8">
    <source>
        <dbReference type="PROSITE-ProRule" id="PRU01026"/>
    </source>
</evidence>
<dbReference type="CDD" id="cd02440">
    <property type="entry name" value="AdoMet_MTases"/>
    <property type="match status" value="1"/>
</dbReference>
<dbReference type="EC" id="2.1.1.182" evidence="7"/>
<reference evidence="10 11" key="1">
    <citation type="journal article" date="2009" name="Appl. Environ. Microbiol.">
        <title>Community genomic and proteomic analyses of chemoautotrophic iron-oxidizing "Leptospirillum rubarum" (Group II) and "Leptospirillum ferrodiazotrophum" (Group III) bacteria in acid mine drainage biofilms.</title>
        <authorList>
            <person name="Goltsman D.S."/>
            <person name="Denef V.J."/>
            <person name="Singer S.W."/>
            <person name="VerBerkmoes N.C."/>
            <person name="Lefsrud M."/>
            <person name="Mueller R.S."/>
            <person name="Dick G.J."/>
            <person name="Sun C.L."/>
            <person name="Wheeler K.E."/>
            <person name="Zemla A."/>
            <person name="Baker B.J."/>
            <person name="Hauser L."/>
            <person name="Land M."/>
            <person name="Shah M.B."/>
            <person name="Thelen M.P."/>
            <person name="Hettich R.L."/>
            <person name="Banfield J.F."/>
        </authorList>
    </citation>
    <scope>NUCLEOTIDE SEQUENCE [LARGE SCALE GENOMIC DNA]</scope>
</reference>
<sequence>MIRPKGNREPLPSPARYLGQHFLTDDRIAQRIVDSLPTELLESTPTLEIGPGRMILTRHLARRSPRLILVEKDERLIPHLEESLREFGEKIEIRRGDALEENLVLEGSPYLVISNLPYNISVPLLLKIIGGTPPPLMAVLMFQKEVAERITAPAGSKDYGSLSVAARLLSTPRHLFDIRPGSFTPPPKVQSSVLSFVPAETRADPSLPGAFHLARAAFAYRRKTLKNALKQGLSPEIVEAVSPLVEALPQGSDCRPENLSPEDWLFLARTLREHSPEIFAKIKR</sequence>
<feature type="binding site" evidence="7 8">
    <location>
        <position position="115"/>
    </location>
    <ligand>
        <name>S-adenosyl-L-methionine</name>
        <dbReference type="ChEBI" id="CHEBI:59789"/>
    </ligand>
</feature>
<dbReference type="Proteomes" id="UP000009374">
    <property type="component" value="Unassembled WGS sequence"/>
</dbReference>
<evidence type="ECO:0000256" key="7">
    <source>
        <dbReference type="HAMAP-Rule" id="MF_00607"/>
    </source>
</evidence>
<protein>
    <recommendedName>
        <fullName evidence="7">Ribosomal RNA small subunit methyltransferase A</fullName>
        <ecNumber evidence="7">2.1.1.182</ecNumber>
    </recommendedName>
    <alternativeName>
        <fullName evidence="7">16S rRNA (adenine(1518)-N(6)/adenine(1519)-N(6))-dimethyltransferase</fullName>
    </alternativeName>
    <alternativeName>
        <fullName evidence="7">16S rRNA dimethyladenosine transferase</fullName>
    </alternativeName>
    <alternativeName>
        <fullName evidence="7">16S rRNA dimethylase</fullName>
    </alternativeName>
    <alternativeName>
        <fullName evidence="7">S-adenosylmethionine-6-N', N'-adenosyl(rRNA) dimethyltransferase</fullName>
    </alternativeName>
</protein>
<dbReference type="Pfam" id="PF00398">
    <property type="entry name" value="RrnaAD"/>
    <property type="match status" value="1"/>
</dbReference>
<evidence type="ECO:0000256" key="3">
    <source>
        <dbReference type="ARBA" id="ARBA00022603"/>
    </source>
</evidence>
<dbReference type="AlphaFoldDB" id="C6HUK4"/>
<feature type="domain" description="Ribosomal RNA adenine methylase transferase N-terminal" evidence="9">
    <location>
        <begin position="28"/>
        <end position="200"/>
    </location>
</feature>
<dbReference type="InterPro" id="IPR023165">
    <property type="entry name" value="rRNA_Ade_diMease-like_C"/>
</dbReference>
<feature type="binding site" evidence="7 8">
    <location>
        <position position="23"/>
    </location>
    <ligand>
        <name>S-adenosyl-L-methionine</name>
        <dbReference type="ChEBI" id="CHEBI:59789"/>
    </ligand>
</feature>
<comment type="similarity">
    <text evidence="7">Belongs to the class I-like SAM-binding methyltransferase superfamily. rRNA adenine N(6)-methyltransferase family. RsmA subfamily.</text>
</comment>
<accession>C6HUK4</accession>
<keyword evidence="4 7" id="KW-0808">Transferase</keyword>
<evidence type="ECO:0000256" key="4">
    <source>
        <dbReference type="ARBA" id="ARBA00022679"/>
    </source>
</evidence>
<dbReference type="GO" id="GO:0003723">
    <property type="term" value="F:RNA binding"/>
    <property type="evidence" value="ECO:0007669"/>
    <property type="project" value="UniProtKB-UniRule"/>
</dbReference>
<evidence type="ECO:0000259" key="9">
    <source>
        <dbReference type="SMART" id="SM00650"/>
    </source>
</evidence>
<evidence type="ECO:0000256" key="6">
    <source>
        <dbReference type="ARBA" id="ARBA00022884"/>
    </source>
</evidence>
<comment type="function">
    <text evidence="7">Specifically dimethylates two adjacent adenosines (A1518 and A1519) in the loop of a conserved hairpin near the 3'-end of 16S rRNA in the 30S particle. May play a critical role in biogenesis of 30S subunits.</text>
</comment>
<dbReference type="PANTHER" id="PTHR11727:SF7">
    <property type="entry name" value="DIMETHYLADENOSINE TRANSFERASE-RELATED"/>
    <property type="match status" value="1"/>
</dbReference>
<dbReference type="InterPro" id="IPR020598">
    <property type="entry name" value="rRNA_Ade_methylase_Trfase_N"/>
</dbReference>
<dbReference type="SMART" id="SM00650">
    <property type="entry name" value="rADc"/>
    <property type="match status" value="1"/>
</dbReference>
<evidence type="ECO:0000256" key="1">
    <source>
        <dbReference type="ARBA" id="ARBA00022490"/>
    </source>
</evidence>
<evidence type="ECO:0000256" key="5">
    <source>
        <dbReference type="ARBA" id="ARBA00022691"/>
    </source>
</evidence>
<dbReference type="InterPro" id="IPR011530">
    <property type="entry name" value="rRNA_adenine_dimethylase"/>
</dbReference>
<dbReference type="GO" id="GO:0052908">
    <property type="term" value="F:16S rRNA (adenine(1518)-N(6)/adenine(1519)-N(6))-dimethyltransferase activity"/>
    <property type="evidence" value="ECO:0007669"/>
    <property type="project" value="UniProtKB-EC"/>
</dbReference>
<dbReference type="Gene3D" id="3.40.50.150">
    <property type="entry name" value="Vaccinia Virus protein VP39"/>
    <property type="match status" value="1"/>
</dbReference>
<evidence type="ECO:0000313" key="11">
    <source>
        <dbReference type="Proteomes" id="UP000009374"/>
    </source>
</evidence>
<comment type="catalytic activity">
    <reaction evidence="7">
        <text>adenosine(1518)/adenosine(1519) in 16S rRNA + 4 S-adenosyl-L-methionine = N(6)-dimethyladenosine(1518)/N(6)-dimethyladenosine(1519) in 16S rRNA + 4 S-adenosyl-L-homocysteine + 4 H(+)</text>
        <dbReference type="Rhea" id="RHEA:19609"/>
        <dbReference type="Rhea" id="RHEA-COMP:10232"/>
        <dbReference type="Rhea" id="RHEA-COMP:10233"/>
        <dbReference type="ChEBI" id="CHEBI:15378"/>
        <dbReference type="ChEBI" id="CHEBI:57856"/>
        <dbReference type="ChEBI" id="CHEBI:59789"/>
        <dbReference type="ChEBI" id="CHEBI:74411"/>
        <dbReference type="ChEBI" id="CHEBI:74493"/>
        <dbReference type="EC" id="2.1.1.182"/>
    </reaction>
</comment>
<feature type="binding site" evidence="7 8">
    <location>
        <position position="50"/>
    </location>
    <ligand>
        <name>S-adenosyl-L-methionine</name>
        <dbReference type="ChEBI" id="CHEBI:59789"/>
    </ligand>
</feature>
<organism evidence="10 11">
    <name type="scientific">Leptospirillum ferrodiazotrophum</name>
    <dbReference type="NCBI Taxonomy" id="412449"/>
    <lineage>
        <taxon>Bacteria</taxon>
        <taxon>Pseudomonadati</taxon>
        <taxon>Nitrospirota</taxon>
        <taxon>Nitrospiria</taxon>
        <taxon>Nitrospirales</taxon>
        <taxon>Nitrospiraceae</taxon>
        <taxon>Leptospirillum</taxon>
    </lineage>
</organism>
<dbReference type="GO" id="GO:0005829">
    <property type="term" value="C:cytosol"/>
    <property type="evidence" value="ECO:0007669"/>
    <property type="project" value="TreeGrafter"/>
</dbReference>
<keyword evidence="6 7" id="KW-0694">RNA-binding</keyword>
<proteinExistence type="inferred from homology"/>
<keyword evidence="11" id="KW-1185">Reference proteome</keyword>
<dbReference type="PANTHER" id="PTHR11727">
    <property type="entry name" value="DIMETHYLADENOSINE TRANSFERASE"/>
    <property type="match status" value="1"/>
</dbReference>
<dbReference type="SUPFAM" id="SSF53335">
    <property type="entry name" value="S-adenosyl-L-methionine-dependent methyltransferases"/>
    <property type="match status" value="1"/>
</dbReference>
<dbReference type="HAMAP" id="MF_00607">
    <property type="entry name" value="16SrRNA_methyltr_A"/>
    <property type="match status" value="1"/>
</dbReference>
<keyword evidence="3 7" id="KW-0489">Methyltransferase</keyword>
<keyword evidence="2 7" id="KW-0698">rRNA processing</keyword>
<dbReference type="PROSITE" id="PS51689">
    <property type="entry name" value="SAM_RNA_A_N6_MT"/>
    <property type="match status" value="1"/>
</dbReference>
<dbReference type="InterPro" id="IPR001737">
    <property type="entry name" value="KsgA/Erm"/>
</dbReference>